<evidence type="ECO:0000313" key="2">
    <source>
        <dbReference type="EMBL" id="MBX09439.1"/>
    </source>
</evidence>
<dbReference type="EMBL" id="GGEC01028955">
    <property type="protein sequence ID" value="MBX09439.1"/>
    <property type="molecule type" value="Transcribed_RNA"/>
</dbReference>
<reference evidence="2" key="1">
    <citation type="submission" date="2018-02" db="EMBL/GenBank/DDBJ databases">
        <title>Rhizophora mucronata_Transcriptome.</title>
        <authorList>
            <person name="Meera S.P."/>
            <person name="Sreeshan A."/>
            <person name="Augustine A."/>
        </authorList>
    </citation>
    <scope>NUCLEOTIDE SEQUENCE</scope>
    <source>
        <tissue evidence="2">Leaf</tissue>
    </source>
</reference>
<proteinExistence type="predicted"/>
<accession>A0A2P2KUN7</accession>
<organism evidence="2">
    <name type="scientific">Rhizophora mucronata</name>
    <name type="common">Asiatic mangrove</name>
    <dbReference type="NCBI Taxonomy" id="61149"/>
    <lineage>
        <taxon>Eukaryota</taxon>
        <taxon>Viridiplantae</taxon>
        <taxon>Streptophyta</taxon>
        <taxon>Embryophyta</taxon>
        <taxon>Tracheophyta</taxon>
        <taxon>Spermatophyta</taxon>
        <taxon>Magnoliopsida</taxon>
        <taxon>eudicotyledons</taxon>
        <taxon>Gunneridae</taxon>
        <taxon>Pentapetalae</taxon>
        <taxon>rosids</taxon>
        <taxon>fabids</taxon>
        <taxon>Malpighiales</taxon>
        <taxon>Rhizophoraceae</taxon>
        <taxon>Rhizophora</taxon>
    </lineage>
</organism>
<evidence type="ECO:0000256" key="1">
    <source>
        <dbReference type="SAM" id="MobiDB-lite"/>
    </source>
</evidence>
<name>A0A2P2KUN7_RHIMU</name>
<protein>
    <submittedName>
        <fullName evidence="2">Uncharacterized protein</fullName>
    </submittedName>
</protein>
<sequence>MKSLQGAEAKAAGGAQLSEGQKIEEAKQPSCNSRWSQKKNGEMWCDDGFSRLVQRPLEVAVTGKMSKRFASFKDQLSQPGMEVYKGYDYLAKACRV</sequence>
<dbReference type="AlphaFoldDB" id="A0A2P2KUN7"/>
<feature type="region of interest" description="Disordered" evidence="1">
    <location>
        <begin position="1"/>
        <end position="38"/>
    </location>
</feature>
<feature type="compositionally biased region" description="Low complexity" evidence="1">
    <location>
        <begin position="1"/>
        <end position="15"/>
    </location>
</feature>